<dbReference type="EMBL" id="PJMW01000001">
    <property type="protein sequence ID" value="PKV98963.1"/>
    <property type="molecule type" value="Genomic_DNA"/>
</dbReference>
<gene>
    <name evidence="1" type="ORF">ATK86_1000</name>
</gene>
<sequence>MSALTENLTAVVALRPHAVARVTNAGLTMLFDRAKGVMYELNESASTVVGLLAQEPRSLQDIIDALYSEFDGPQEEIAADIQAFIDEFATAGLLTVDAP</sequence>
<dbReference type="Pfam" id="PF05402">
    <property type="entry name" value="PqqD"/>
    <property type="match status" value="1"/>
</dbReference>
<proteinExistence type="predicted"/>
<name>A0A2N3WYK7_9NOCA</name>
<comment type="caution">
    <text evidence="1">The sequence shown here is derived from an EMBL/GenBank/DDBJ whole genome shotgun (WGS) entry which is preliminary data.</text>
</comment>
<protein>
    <submittedName>
        <fullName evidence="1">Coenzyme PQQ synthesis protein D (PqqD)</fullName>
    </submittedName>
</protein>
<evidence type="ECO:0000313" key="2">
    <source>
        <dbReference type="Proteomes" id="UP000233766"/>
    </source>
</evidence>
<dbReference type="InterPro" id="IPR008792">
    <property type="entry name" value="PQQD"/>
</dbReference>
<accession>A0A2N3WYK7</accession>
<dbReference type="AlphaFoldDB" id="A0A2N3WYK7"/>
<dbReference type="RefSeq" id="WP_170112000.1">
    <property type="nucleotide sequence ID" value="NZ_PJMW01000001.1"/>
</dbReference>
<organism evidence="1 2">
    <name type="scientific">Nocardia fluminea</name>
    <dbReference type="NCBI Taxonomy" id="134984"/>
    <lineage>
        <taxon>Bacteria</taxon>
        <taxon>Bacillati</taxon>
        <taxon>Actinomycetota</taxon>
        <taxon>Actinomycetes</taxon>
        <taxon>Mycobacteriales</taxon>
        <taxon>Nocardiaceae</taxon>
        <taxon>Nocardia</taxon>
    </lineage>
</organism>
<dbReference type="InterPro" id="IPR041881">
    <property type="entry name" value="PqqD_sf"/>
</dbReference>
<dbReference type="Gene3D" id="1.10.10.1150">
    <property type="entry name" value="Coenzyme PQQ synthesis protein D (PqqD)"/>
    <property type="match status" value="1"/>
</dbReference>
<reference evidence="1 2" key="1">
    <citation type="submission" date="2017-12" db="EMBL/GenBank/DDBJ databases">
        <title>Sequencing the genomes of 1000 Actinobacteria strains.</title>
        <authorList>
            <person name="Klenk H.-P."/>
        </authorList>
    </citation>
    <scope>NUCLEOTIDE SEQUENCE [LARGE SCALE GENOMIC DNA]</scope>
    <source>
        <strain evidence="1 2">DSM 44489</strain>
    </source>
</reference>
<dbReference type="Proteomes" id="UP000233766">
    <property type="component" value="Unassembled WGS sequence"/>
</dbReference>
<evidence type="ECO:0000313" key="1">
    <source>
        <dbReference type="EMBL" id="PKV98963.1"/>
    </source>
</evidence>
<keyword evidence="2" id="KW-1185">Reference proteome</keyword>